<reference evidence="2" key="1">
    <citation type="submission" date="2024-07" db="EMBL/GenBank/DDBJ databases">
        <title>Two chromosome-level genome assemblies of Korean endemic species Abeliophyllum distichum and Forsythia ovata (Oleaceae).</title>
        <authorList>
            <person name="Jang H."/>
        </authorList>
    </citation>
    <scope>NUCLEOTIDE SEQUENCE [LARGE SCALE GENOMIC DNA]</scope>
</reference>
<evidence type="ECO:0000313" key="2">
    <source>
        <dbReference type="Proteomes" id="UP001604336"/>
    </source>
</evidence>
<keyword evidence="2" id="KW-1185">Reference proteome</keyword>
<dbReference type="EMBL" id="JBFOLK010000006">
    <property type="protein sequence ID" value="KAL2505078.1"/>
    <property type="molecule type" value="Genomic_DNA"/>
</dbReference>
<sequence>MSTIIGSLSISKFLDRINAVTDNLALVNLAYEDDLVTIIIQNVGPAYETIVSSGQARNTPITYEGLEALLVSTEMRFNEYHRLILDNILTVLNALRPHGFGRCFPFSRRCGARGRSPVTSFGHGIGDSSFSSFFLM</sequence>
<proteinExistence type="predicted"/>
<dbReference type="AlphaFoldDB" id="A0ABD1SXD4"/>
<name>A0ABD1SXD4_9LAMI</name>
<gene>
    <name evidence="1" type="ORF">Adt_20699</name>
</gene>
<comment type="caution">
    <text evidence="1">The sequence shown here is derived from an EMBL/GenBank/DDBJ whole genome shotgun (WGS) entry which is preliminary data.</text>
</comment>
<evidence type="ECO:0000313" key="1">
    <source>
        <dbReference type="EMBL" id="KAL2505078.1"/>
    </source>
</evidence>
<accession>A0ABD1SXD4</accession>
<protein>
    <submittedName>
        <fullName evidence="1">Transcription factor interactor and regulator CCHC(Zn) family</fullName>
    </submittedName>
</protein>
<organism evidence="1 2">
    <name type="scientific">Abeliophyllum distichum</name>
    <dbReference type="NCBI Taxonomy" id="126358"/>
    <lineage>
        <taxon>Eukaryota</taxon>
        <taxon>Viridiplantae</taxon>
        <taxon>Streptophyta</taxon>
        <taxon>Embryophyta</taxon>
        <taxon>Tracheophyta</taxon>
        <taxon>Spermatophyta</taxon>
        <taxon>Magnoliopsida</taxon>
        <taxon>eudicotyledons</taxon>
        <taxon>Gunneridae</taxon>
        <taxon>Pentapetalae</taxon>
        <taxon>asterids</taxon>
        <taxon>lamiids</taxon>
        <taxon>Lamiales</taxon>
        <taxon>Oleaceae</taxon>
        <taxon>Forsythieae</taxon>
        <taxon>Abeliophyllum</taxon>
    </lineage>
</organism>
<dbReference type="Proteomes" id="UP001604336">
    <property type="component" value="Unassembled WGS sequence"/>
</dbReference>